<dbReference type="InterPro" id="IPR049304">
    <property type="entry name" value="Gly_rich_dom"/>
</dbReference>
<dbReference type="Pfam" id="PF21722">
    <property type="entry name" value="Gly_rich_2"/>
    <property type="match status" value="1"/>
</dbReference>
<feature type="region of interest" description="Disordered" evidence="1">
    <location>
        <begin position="318"/>
        <end position="346"/>
    </location>
</feature>
<evidence type="ECO:0000259" key="2">
    <source>
        <dbReference type="Pfam" id="PF21722"/>
    </source>
</evidence>
<gene>
    <name evidence="3" type="ORF">GGR89_000866</name>
</gene>
<accession>A0A7X5XWD4</accession>
<name>A0A7X5XWD4_9SPHN</name>
<sequence length="360" mass="33873">MSVQTFVQPQSSSQSASSYPAIVDGAVSVLTRLGDNFAPHAIGFPNMTIAVDAGHFMIGQTLVEKPAQISSTITPPANNARIDRVVIDNLTGLVSVVTGAESATPSAPDIPAGTSPVAQIILQVGTTAITNSMITDERDFGTLGSKGLGGLIDVTTFTTSGTYTPPAGTQRVIVEAVGGGGSGGGAGATNGSTVQAASGGGAGAYAKALLTSGFSGVAVTVGAGGAAPAAGSNSGNPGSATSFGSIINCPGGTAGIATPLYAPPFTVGSGGPSATSTGGNIINSKGGSGGKGIAISTNAIMAGDGAYSVFGAGGVGPGTSPGSPGVSPGSGGGGSPAGPNTAARSAGAGAPGIVIVYAYG</sequence>
<dbReference type="EMBL" id="JAATJB010000002">
    <property type="protein sequence ID" value="NJB96566.1"/>
    <property type="molecule type" value="Genomic_DNA"/>
</dbReference>
<dbReference type="RefSeq" id="WP_125975602.1">
    <property type="nucleotide sequence ID" value="NZ_BAAADY010000017.1"/>
</dbReference>
<dbReference type="AlphaFoldDB" id="A0A7X5XWD4"/>
<feature type="domain" description="Glycine-rich" evidence="2">
    <location>
        <begin position="159"/>
        <end position="359"/>
    </location>
</feature>
<proteinExistence type="predicted"/>
<organism evidence="3 4">
    <name type="scientific">Sphingomonas trueperi</name>
    <dbReference type="NCBI Taxonomy" id="53317"/>
    <lineage>
        <taxon>Bacteria</taxon>
        <taxon>Pseudomonadati</taxon>
        <taxon>Pseudomonadota</taxon>
        <taxon>Alphaproteobacteria</taxon>
        <taxon>Sphingomonadales</taxon>
        <taxon>Sphingomonadaceae</taxon>
        <taxon>Sphingomonas</taxon>
    </lineage>
</organism>
<protein>
    <recommendedName>
        <fullName evidence="2">Glycine-rich domain-containing protein</fullName>
    </recommendedName>
</protein>
<keyword evidence="4" id="KW-1185">Reference proteome</keyword>
<dbReference type="Proteomes" id="UP000531251">
    <property type="component" value="Unassembled WGS sequence"/>
</dbReference>
<comment type="caution">
    <text evidence="3">The sequence shown here is derived from an EMBL/GenBank/DDBJ whole genome shotgun (WGS) entry which is preliminary data.</text>
</comment>
<evidence type="ECO:0000313" key="4">
    <source>
        <dbReference type="Proteomes" id="UP000531251"/>
    </source>
</evidence>
<reference evidence="3 4" key="1">
    <citation type="submission" date="2020-03" db="EMBL/GenBank/DDBJ databases">
        <title>Genomic Encyclopedia of Type Strains, Phase IV (KMG-IV): sequencing the most valuable type-strain genomes for metagenomic binning, comparative biology and taxonomic classification.</title>
        <authorList>
            <person name="Goeker M."/>
        </authorList>
    </citation>
    <scope>NUCLEOTIDE SEQUENCE [LARGE SCALE GENOMIC DNA]</scope>
    <source>
        <strain evidence="3 4">DSM 7225</strain>
    </source>
</reference>
<evidence type="ECO:0000313" key="3">
    <source>
        <dbReference type="EMBL" id="NJB96566.1"/>
    </source>
</evidence>
<evidence type="ECO:0000256" key="1">
    <source>
        <dbReference type="SAM" id="MobiDB-lite"/>
    </source>
</evidence>